<sequence>MAKLTPGLAFRGNRTNVFVGPGVRLLLLRKSNLLQGASHKRGHGERSPCPAWTTSVRGCDGVCGIRRGCRSRIQHAQGPCVEWRAEKVRSMNGVIYFDPQPLSNRGVAQRQRRCRYRQGRRPNKYHTTRDCVSRGCISSHISRFVLSLYISGRKAVS</sequence>
<comment type="caution">
    <text evidence="1">The sequence shown here is derived from an EMBL/GenBank/DDBJ whole genome shotgun (WGS) entry which is preliminary data.</text>
</comment>
<dbReference type="EMBL" id="JAZHXJ010000245">
    <property type="protein sequence ID" value="KAL1867170.1"/>
    <property type="molecule type" value="Genomic_DNA"/>
</dbReference>
<gene>
    <name evidence="1" type="ORF">VTK73DRAFT_4282</name>
</gene>
<evidence type="ECO:0000313" key="2">
    <source>
        <dbReference type="Proteomes" id="UP001586593"/>
    </source>
</evidence>
<proteinExistence type="predicted"/>
<organism evidence="1 2">
    <name type="scientific">Phialemonium thermophilum</name>
    <dbReference type="NCBI Taxonomy" id="223376"/>
    <lineage>
        <taxon>Eukaryota</taxon>
        <taxon>Fungi</taxon>
        <taxon>Dikarya</taxon>
        <taxon>Ascomycota</taxon>
        <taxon>Pezizomycotina</taxon>
        <taxon>Sordariomycetes</taxon>
        <taxon>Sordariomycetidae</taxon>
        <taxon>Cephalothecales</taxon>
        <taxon>Cephalothecaceae</taxon>
        <taxon>Phialemonium</taxon>
    </lineage>
</organism>
<name>A0ABR3WU79_9PEZI</name>
<reference evidence="1 2" key="1">
    <citation type="journal article" date="2024" name="Commun. Biol.">
        <title>Comparative genomic analysis of thermophilic fungi reveals convergent evolutionary adaptations and gene losses.</title>
        <authorList>
            <person name="Steindorff A.S."/>
            <person name="Aguilar-Pontes M.V."/>
            <person name="Robinson A.J."/>
            <person name="Andreopoulos B."/>
            <person name="LaButti K."/>
            <person name="Kuo A."/>
            <person name="Mondo S."/>
            <person name="Riley R."/>
            <person name="Otillar R."/>
            <person name="Haridas S."/>
            <person name="Lipzen A."/>
            <person name="Grimwood J."/>
            <person name="Schmutz J."/>
            <person name="Clum A."/>
            <person name="Reid I.D."/>
            <person name="Moisan M.C."/>
            <person name="Butler G."/>
            <person name="Nguyen T.T.M."/>
            <person name="Dewar K."/>
            <person name="Conant G."/>
            <person name="Drula E."/>
            <person name="Henrissat B."/>
            <person name="Hansel C."/>
            <person name="Singer S."/>
            <person name="Hutchinson M.I."/>
            <person name="de Vries R.P."/>
            <person name="Natvig D.O."/>
            <person name="Powell A.J."/>
            <person name="Tsang A."/>
            <person name="Grigoriev I.V."/>
        </authorList>
    </citation>
    <scope>NUCLEOTIDE SEQUENCE [LARGE SCALE GENOMIC DNA]</scope>
    <source>
        <strain evidence="1 2">ATCC 24622</strain>
    </source>
</reference>
<dbReference type="Proteomes" id="UP001586593">
    <property type="component" value="Unassembled WGS sequence"/>
</dbReference>
<accession>A0ABR3WU79</accession>
<protein>
    <submittedName>
        <fullName evidence="1">Uncharacterized protein</fullName>
    </submittedName>
</protein>
<keyword evidence="2" id="KW-1185">Reference proteome</keyword>
<evidence type="ECO:0000313" key="1">
    <source>
        <dbReference type="EMBL" id="KAL1867170.1"/>
    </source>
</evidence>